<accession>A0A6G1IKA7</accession>
<name>A0A6G1IKA7_9PLEO</name>
<organism evidence="2 3">
    <name type="scientific">Lentithecium fluviatile CBS 122367</name>
    <dbReference type="NCBI Taxonomy" id="1168545"/>
    <lineage>
        <taxon>Eukaryota</taxon>
        <taxon>Fungi</taxon>
        <taxon>Dikarya</taxon>
        <taxon>Ascomycota</taxon>
        <taxon>Pezizomycotina</taxon>
        <taxon>Dothideomycetes</taxon>
        <taxon>Pleosporomycetidae</taxon>
        <taxon>Pleosporales</taxon>
        <taxon>Massarineae</taxon>
        <taxon>Lentitheciaceae</taxon>
        <taxon>Lentithecium</taxon>
    </lineage>
</organism>
<evidence type="ECO:0000313" key="3">
    <source>
        <dbReference type="Proteomes" id="UP000799291"/>
    </source>
</evidence>
<keyword evidence="1" id="KW-0732">Signal</keyword>
<dbReference type="AlphaFoldDB" id="A0A6G1IKA7"/>
<feature type="signal peptide" evidence="1">
    <location>
        <begin position="1"/>
        <end position="18"/>
    </location>
</feature>
<gene>
    <name evidence="2" type="ORF">K458DRAFT_394964</name>
</gene>
<reference evidence="2" key="1">
    <citation type="journal article" date="2020" name="Stud. Mycol.">
        <title>101 Dothideomycetes genomes: a test case for predicting lifestyles and emergence of pathogens.</title>
        <authorList>
            <person name="Haridas S."/>
            <person name="Albert R."/>
            <person name="Binder M."/>
            <person name="Bloem J."/>
            <person name="Labutti K."/>
            <person name="Salamov A."/>
            <person name="Andreopoulos B."/>
            <person name="Baker S."/>
            <person name="Barry K."/>
            <person name="Bills G."/>
            <person name="Bluhm B."/>
            <person name="Cannon C."/>
            <person name="Castanera R."/>
            <person name="Culley D."/>
            <person name="Daum C."/>
            <person name="Ezra D."/>
            <person name="Gonzalez J."/>
            <person name="Henrissat B."/>
            <person name="Kuo A."/>
            <person name="Liang C."/>
            <person name="Lipzen A."/>
            <person name="Lutzoni F."/>
            <person name="Magnuson J."/>
            <person name="Mondo S."/>
            <person name="Nolan M."/>
            <person name="Ohm R."/>
            <person name="Pangilinan J."/>
            <person name="Park H.-J."/>
            <person name="Ramirez L."/>
            <person name="Alfaro M."/>
            <person name="Sun H."/>
            <person name="Tritt A."/>
            <person name="Yoshinaga Y."/>
            <person name="Zwiers L.-H."/>
            <person name="Turgeon B."/>
            <person name="Goodwin S."/>
            <person name="Spatafora J."/>
            <person name="Crous P."/>
            <person name="Grigoriev I."/>
        </authorList>
    </citation>
    <scope>NUCLEOTIDE SEQUENCE</scope>
    <source>
        <strain evidence="2">CBS 122367</strain>
    </source>
</reference>
<dbReference type="EMBL" id="MU005612">
    <property type="protein sequence ID" value="KAF2678423.1"/>
    <property type="molecule type" value="Genomic_DNA"/>
</dbReference>
<dbReference type="Proteomes" id="UP000799291">
    <property type="component" value="Unassembled WGS sequence"/>
</dbReference>
<protein>
    <submittedName>
        <fullName evidence="2">Uncharacterized protein</fullName>
    </submittedName>
</protein>
<keyword evidence="3" id="KW-1185">Reference proteome</keyword>
<feature type="chain" id="PRO_5026016989" evidence="1">
    <location>
        <begin position="19"/>
        <end position="132"/>
    </location>
</feature>
<evidence type="ECO:0000313" key="2">
    <source>
        <dbReference type="EMBL" id="KAF2678423.1"/>
    </source>
</evidence>
<sequence length="132" mass="13991">MLTLLPTLLLLLTTPTTPDLLSPNTTGLPGGVYICSLPRFAGTCHWYHPAQASSCTTTNGSVASLGPDDGGACAAFRGMSCEGNTRVYNNVSRDEGLRGIWTFPGFDGLVEVEVRSFVCWGCGEDGRCVREG</sequence>
<evidence type="ECO:0000256" key="1">
    <source>
        <dbReference type="SAM" id="SignalP"/>
    </source>
</evidence>
<proteinExistence type="predicted"/>